<organism evidence="6 7">
    <name type="scientific">SAR86 cluster bacterium</name>
    <dbReference type="NCBI Taxonomy" id="2030880"/>
    <lineage>
        <taxon>Bacteria</taxon>
        <taxon>Pseudomonadati</taxon>
        <taxon>Pseudomonadota</taxon>
        <taxon>Gammaproteobacteria</taxon>
        <taxon>SAR86 cluster</taxon>
    </lineage>
</organism>
<evidence type="ECO:0000256" key="2">
    <source>
        <dbReference type="ARBA" id="ARBA00022670"/>
    </source>
</evidence>
<accession>A0A520M7L9</accession>
<dbReference type="PRINTS" id="PR00834">
    <property type="entry name" value="PROTEASES2C"/>
</dbReference>
<dbReference type="InterPro" id="IPR036034">
    <property type="entry name" value="PDZ_sf"/>
</dbReference>
<evidence type="ECO:0000313" key="7">
    <source>
        <dbReference type="Proteomes" id="UP000318359"/>
    </source>
</evidence>
<dbReference type="PANTHER" id="PTHR43343">
    <property type="entry name" value="PEPTIDASE S12"/>
    <property type="match status" value="1"/>
</dbReference>
<dbReference type="Gene3D" id="2.30.42.10">
    <property type="match status" value="1"/>
</dbReference>
<reference evidence="6 7" key="1">
    <citation type="submission" date="2019-02" db="EMBL/GenBank/DDBJ databases">
        <title>Prokaryotic population dynamics and viral predation in marine succession experiment using metagenomics: the confinement effect.</title>
        <authorList>
            <person name="Haro-Moreno J.M."/>
            <person name="Rodriguez-Valera F."/>
            <person name="Lopez-Perez M."/>
        </authorList>
    </citation>
    <scope>NUCLEOTIDE SEQUENCE [LARGE SCALE GENOMIC DNA]</scope>
    <source>
        <strain evidence="6">MED-G167</strain>
    </source>
</reference>
<dbReference type="SUPFAM" id="SSF50494">
    <property type="entry name" value="Trypsin-like serine proteases"/>
    <property type="match status" value="1"/>
</dbReference>
<name>A0A520M7L9_9GAMM</name>
<dbReference type="EMBL" id="SHBM01000033">
    <property type="protein sequence ID" value="RZO17234.1"/>
    <property type="molecule type" value="Genomic_DNA"/>
</dbReference>
<dbReference type="GO" id="GO:0004252">
    <property type="term" value="F:serine-type endopeptidase activity"/>
    <property type="evidence" value="ECO:0007669"/>
    <property type="project" value="InterPro"/>
</dbReference>
<dbReference type="InterPro" id="IPR001940">
    <property type="entry name" value="Peptidase_S1C"/>
</dbReference>
<dbReference type="InterPro" id="IPR009003">
    <property type="entry name" value="Peptidase_S1_PA"/>
</dbReference>
<dbReference type="SUPFAM" id="SSF50156">
    <property type="entry name" value="PDZ domain-like"/>
    <property type="match status" value="1"/>
</dbReference>
<dbReference type="Gene3D" id="2.40.10.120">
    <property type="match status" value="1"/>
</dbReference>
<keyword evidence="3" id="KW-0378">Hydrolase</keyword>
<protein>
    <submittedName>
        <fullName evidence="6">Trypsin-like serine protease</fullName>
    </submittedName>
</protein>
<evidence type="ECO:0000256" key="4">
    <source>
        <dbReference type="ARBA" id="ARBA00022825"/>
    </source>
</evidence>
<evidence type="ECO:0000256" key="3">
    <source>
        <dbReference type="ARBA" id="ARBA00022801"/>
    </source>
</evidence>
<keyword evidence="5" id="KW-0472">Membrane</keyword>
<evidence type="ECO:0000256" key="5">
    <source>
        <dbReference type="SAM" id="Phobius"/>
    </source>
</evidence>
<gene>
    <name evidence="6" type="ORF">EVB00_02445</name>
</gene>
<feature type="transmembrane region" description="Helical" evidence="5">
    <location>
        <begin position="12"/>
        <end position="37"/>
    </location>
</feature>
<comment type="similarity">
    <text evidence="1">Belongs to the peptidase S1C family.</text>
</comment>
<proteinExistence type="inferred from homology"/>
<dbReference type="Pfam" id="PF13365">
    <property type="entry name" value="Trypsin_2"/>
    <property type="match status" value="1"/>
</dbReference>
<sequence>MQKEKKISLNKVTNILFTNIKIIYFLLFVVIVLLLALSQFSDKNDNKFVSASEKAIASVVTIYTSNNENTSRSLFQRSRYSNSENIGSGVVISNEGHIVTNTHLMIPNGKIVIGHTNGEISNGVLVGKDVNSDISVIKIDVDFDLLPVEIGNSSDVKIGDKVLAIGNPYNIGLTVTSGIISATGRDYGNPYLDLIQTDAAINPGNSGGALINEEGYLIGINTKIYSQTGSYEGLGFAIPSEKVFQVASELIKYGKVRNAWIGNFRVRPIMLSADSRSIALEIIEIGDSGPLIEAGVKQGDLLTSINGSMASWGNLTKALKLAFPGDLIKLEILKSDQSIEILNIKTEPLS</sequence>
<evidence type="ECO:0000313" key="6">
    <source>
        <dbReference type="EMBL" id="RZO17234.1"/>
    </source>
</evidence>
<comment type="caution">
    <text evidence="6">The sequence shown here is derived from an EMBL/GenBank/DDBJ whole genome shotgun (WGS) entry which is preliminary data.</text>
</comment>
<dbReference type="AlphaFoldDB" id="A0A520M7L9"/>
<keyword evidence="2 6" id="KW-0645">Protease</keyword>
<keyword evidence="4" id="KW-0720">Serine protease</keyword>
<keyword evidence="5" id="KW-0812">Transmembrane</keyword>
<dbReference type="Proteomes" id="UP000318359">
    <property type="component" value="Unassembled WGS sequence"/>
</dbReference>
<evidence type="ECO:0000256" key="1">
    <source>
        <dbReference type="ARBA" id="ARBA00010541"/>
    </source>
</evidence>
<dbReference type="InterPro" id="IPR051201">
    <property type="entry name" value="Chloro_Bact_Ser_Proteases"/>
</dbReference>
<dbReference type="FunFam" id="2.40.10.10:FF:000001">
    <property type="entry name" value="Periplasmic serine protease DegS"/>
    <property type="match status" value="1"/>
</dbReference>
<dbReference type="GO" id="GO:0006508">
    <property type="term" value="P:proteolysis"/>
    <property type="evidence" value="ECO:0007669"/>
    <property type="project" value="UniProtKB-KW"/>
</dbReference>
<keyword evidence="5" id="KW-1133">Transmembrane helix</keyword>
<dbReference type="PANTHER" id="PTHR43343:SF3">
    <property type="entry name" value="PROTEASE DO-LIKE 8, CHLOROPLASTIC"/>
    <property type="match status" value="1"/>
</dbReference>